<organism evidence="3 4">
    <name type="scientific">Arabis nemorensis</name>
    <dbReference type="NCBI Taxonomy" id="586526"/>
    <lineage>
        <taxon>Eukaryota</taxon>
        <taxon>Viridiplantae</taxon>
        <taxon>Streptophyta</taxon>
        <taxon>Embryophyta</taxon>
        <taxon>Tracheophyta</taxon>
        <taxon>Spermatophyta</taxon>
        <taxon>Magnoliopsida</taxon>
        <taxon>eudicotyledons</taxon>
        <taxon>Gunneridae</taxon>
        <taxon>Pentapetalae</taxon>
        <taxon>rosids</taxon>
        <taxon>malvids</taxon>
        <taxon>Brassicales</taxon>
        <taxon>Brassicaceae</taxon>
        <taxon>Arabideae</taxon>
        <taxon>Arabis</taxon>
    </lineage>
</organism>
<evidence type="ECO:0008006" key="5">
    <source>
        <dbReference type="Google" id="ProtNLM"/>
    </source>
</evidence>
<gene>
    <name evidence="3" type="ORF">ANE_LOCUS13947</name>
</gene>
<evidence type="ECO:0000313" key="4">
    <source>
        <dbReference type="Proteomes" id="UP000489600"/>
    </source>
</evidence>
<dbReference type="OrthoDB" id="10259687at2759"/>
<dbReference type="AlphaFoldDB" id="A0A565BPD4"/>
<evidence type="ECO:0000256" key="2">
    <source>
        <dbReference type="SAM" id="MobiDB-lite"/>
    </source>
</evidence>
<name>A0A565BPD4_9BRAS</name>
<dbReference type="GO" id="GO:0003676">
    <property type="term" value="F:nucleic acid binding"/>
    <property type="evidence" value="ECO:0007669"/>
    <property type="project" value="InterPro"/>
</dbReference>
<dbReference type="InterPro" id="IPR012677">
    <property type="entry name" value="Nucleotide-bd_a/b_plait_sf"/>
</dbReference>
<comment type="caution">
    <text evidence="3">The sequence shown here is derived from an EMBL/GenBank/DDBJ whole genome shotgun (WGS) entry which is preliminary data.</text>
</comment>
<reference evidence="3" key="1">
    <citation type="submission" date="2019-07" db="EMBL/GenBank/DDBJ databases">
        <authorList>
            <person name="Dittberner H."/>
        </authorList>
    </citation>
    <scope>NUCLEOTIDE SEQUENCE [LARGE SCALE GENOMIC DNA]</scope>
</reference>
<evidence type="ECO:0000313" key="3">
    <source>
        <dbReference type="EMBL" id="VVB03503.1"/>
    </source>
</evidence>
<accession>A0A565BPD4</accession>
<keyword evidence="1" id="KW-0175">Coiled coil</keyword>
<dbReference type="Gene3D" id="3.30.70.330">
    <property type="match status" value="1"/>
</dbReference>
<dbReference type="EMBL" id="CABITT030000004">
    <property type="protein sequence ID" value="VVB03503.1"/>
    <property type="molecule type" value="Genomic_DNA"/>
</dbReference>
<sequence>MGESSMKSYTDAFFKAEPEDTLESKLNLMIETMEGLANRLQRIEAKVADVRTILISEKNKKIPFKNGPGYTSSFESSDNRREAHATYTPPRSRIFGGGYDDDQTIIVKGFDTRLTEYQIKNVLRQYFRSCGEIIRVVVPTDQETGVVIGWAYII</sequence>
<dbReference type="Proteomes" id="UP000489600">
    <property type="component" value="Unassembled WGS sequence"/>
</dbReference>
<dbReference type="SUPFAM" id="SSF54928">
    <property type="entry name" value="RNA-binding domain, RBD"/>
    <property type="match status" value="1"/>
</dbReference>
<evidence type="ECO:0000256" key="1">
    <source>
        <dbReference type="SAM" id="Coils"/>
    </source>
</evidence>
<dbReference type="InterPro" id="IPR035979">
    <property type="entry name" value="RBD_domain_sf"/>
</dbReference>
<keyword evidence="4" id="KW-1185">Reference proteome</keyword>
<feature type="region of interest" description="Disordered" evidence="2">
    <location>
        <begin position="67"/>
        <end position="87"/>
    </location>
</feature>
<feature type="coiled-coil region" evidence="1">
    <location>
        <begin position="26"/>
        <end position="53"/>
    </location>
</feature>
<proteinExistence type="predicted"/>
<protein>
    <recommendedName>
        <fullName evidence="5">RRM domain-containing protein</fullName>
    </recommendedName>
</protein>